<keyword evidence="2" id="KW-1185">Reference proteome</keyword>
<protein>
    <recommendedName>
        <fullName evidence="3">Terminase</fullName>
    </recommendedName>
</protein>
<organism evidence="1 2">
    <name type="scientific">Enterococcus larvae</name>
    <dbReference type="NCBI Taxonomy" id="2794352"/>
    <lineage>
        <taxon>Bacteria</taxon>
        <taxon>Bacillati</taxon>
        <taxon>Bacillota</taxon>
        <taxon>Bacilli</taxon>
        <taxon>Lactobacillales</taxon>
        <taxon>Enterococcaceae</taxon>
        <taxon>Enterococcus</taxon>
    </lineage>
</organism>
<gene>
    <name evidence="1" type="ORF">I6N96_03245</name>
</gene>
<evidence type="ECO:0008006" key="3">
    <source>
        <dbReference type="Google" id="ProtNLM"/>
    </source>
</evidence>
<comment type="caution">
    <text evidence="1">The sequence shown here is derived from an EMBL/GenBank/DDBJ whole genome shotgun (WGS) entry which is preliminary data.</text>
</comment>
<accession>A0ABS4CHE4</accession>
<proteinExistence type="predicted"/>
<dbReference type="Proteomes" id="UP000673375">
    <property type="component" value="Unassembled WGS sequence"/>
</dbReference>
<evidence type="ECO:0000313" key="2">
    <source>
        <dbReference type="Proteomes" id="UP000673375"/>
    </source>
</evidence>
<dbReference type="EMBL" id="JAEDXU010000001">
    <property type="protein sequence ID" value="MBP1045279.1"/>
    <property type="molecule type" value="Genomic_DNA"/>
</dbReference>
<reference evidence="1 2" key="1">
    <citation type="submission" date="2020-12" db="EMBL/GenBank/DDBJ databases">
        <title>Vagococcus allomyrinae sp. nov. and Enterococcus lavae sp. nov., isolated from the larvae of Allomyrina dichotoma.</title>
        <authorList>
            <person name="Lee S.D."/>
        </authorList>
    </citation>
    <scope>NUCLEOTIDE SEQUENCE [LARGE SCALE GENOMIC DNA]</scope>
    <source>
        <strain evidence="1 2">BWM-S5</strain>
    </source>
</reference>
<evidence type="ECO:0000313" key="1">
    <source>
        <dbReference type="EMBL" id="MBP1045279.1"/>
    </source>
</evidence>
<sequence length="106" mass="12737">MPKESRNVRKQRIQKDLLDQLERSGKSQSYWRDLVFDYLSFWETKEKLKIEIERKGAMVTITNGSQRFRKRNDAIVEMPKISKRMTDILEILDIKPLPDEDDDDDY</sequence>
<name>A0ABS4CHE4_9ENTE</name>
<dbReference type="RefSeq" id="WP_209556051.1">
    <property type="nucleotide sequence ID" value="NZ_JAEDXU010000001.1"/>
</dbReference>